<protein>
    <submittedName>
        <fullName evidence="2">Uncharacterized protein</fullName>
    </submittedName>
</protein>
<feature type="signal peptide" evidence="1">
    <location>
        <begin position="1"/>
        <end position="28"/>
    </location>
</feature>
<evidence type="ECO:0000313" key="3">
    <source>
        <dbReference type="Proteomes" id="UP001597327"/>
    </source>
</evidence>
<keyword evidence="1" id="KW-0732">Signal</keyword>
<dbReference type="EMBL" id="JBHUFA010000003">
    <property type="protein sequence ID" value="MFD1695990.1"/>
    <property type="molecule type" value="Genomic_DNA"/>
</dbReference>
<dbReference type="RefSeq" id="WP_149894050.1">
    <property type="nucleotide sequence ID" value="NZ_JBHUFA010000003.1"/>
</dbReference>
<feature type="chain" id="PRO_5046479743" evidence="1">
    <location>
        <begin position="29"/>
        <end position="164"/>
    </location>
</feature>
<reference evidence="3" key="1">
    <citation type="journal article" date="2019" name="Int. J. Syst. Evol. Microbiol.">
        <title>The Global Catalogue of Microorganisms (GCM) 10K type strain sequencing project: providing services to taxonomists for standard genome sequencing and annotation.</title>
        <authorList>
            <consortium name="The Broad Institute Genomics Platform"/>
            <consortium name="The Broad Institute Genome Sequencing Center for Infectious Disease"/>
            <person name="Wu L."/>
            <person name="Ma J."/>
        </authorList>
    </citation>
    <scope>NUCLEOTIDE SEQUENCE [LARGE SCALE GENOMIC DNA]</scope>
    <source>
        <strain evidence="3">JCM 3369</strain>
    </source>
</reference>
<gene>
    <name evidence="2" type="ORF">ACFSC7_10725</name>
</gene>
<comment type="caution">
    <text evidence="2">The sequence shown here is derived from an EMBL/GenBank/DDBJ whole genome shotgun (WGS) entry which is preliminary data.</text>
</comment>
<sequence>MRPGSGSWLRSAASAAVLLLAGTLAAPAADVTLYRINGAVDTASYPGFARALDEAVDSIIGLKVSFEQVDSGQDDTLQAYEDGDLFVAFLPSQDEGTQVSSTGGYAYQHGFFVFDGFFLVKYGGFNQGISALVLEPVDEAQVILSGARITDVTVDTLDPSVFKR</sequence>
<name>A0ABW4K0G4_9HYPH</name>
<evidence type="ECO:0000313" key="2">
    <source>
        <dbReference type="EMBL" id="MFD1695990.1"/>
    </source>
</evidence>
<accession>A0ABW4K0G4</accession>
<evidence type="ECO:0000256" key="1">
    <source>
        <dbReference type="SAM" id="SignalP"/>
    </source>
</evidence>
<proteinExistence type="predicted"/>
<organism evidence="2 3">
    <name type="scientific">Roseibium aestuarii</name>
    <dbReference type="NCBI Taxonomy" id="2600299"/>
    <lineage>
        <taxon>Bacteria</taxon>
        <taxon>Pseudomonadati</taxon>
        <taxon>Pseudomonadota</taxon>
        <taxon>Alphaproteobacteria</taxon>
        <taxon>Hyphomicrobiales</taxon>
        <taxon>Stappiaceae</taxon>
        <taxon>Roseibium</taxon>
    </lineage>
</organism>
<keyword evidence="3" id="KW-1185">Reference proteome</keyword>
<dbReference type="Proteomes" id="UP001597327">
    <property type="component" value="Unassembled WGS sequence"/>
</dbReference>